<keyword evidence="2 5" id="KW-0547">Nucleotide-binding</keyword>
<dbReference type="PANTHER" id="PTHR34378">
    <property type="entry name" value="GLUTAMATE--CYSTEINE LIGASE, CHLOROPLASTIC"/>
    <property type="match status" value="1"/>
</dbReference>
<comment type="pathway">
    <text evidence="5">Amino-acid biosynthesis; ergothioneine biosynthesis.</text>
</comment>
<comment type="similarity">
    <text evidence="5 6">Belongs to the glutamate--cysteine ligase type 2 family. EgtA subfamily.</text>
</comment>
<keyword evidence="1 5" id="KW-0436">Ligase</keyword>
<evidence type="ECO:0000256" key="2">
    <source>
        <dbReference type="ARBA" id="ARBA00022741"/>
    </source>
</evidence>
<keyword evidence="9" id="KW-1185">Reference proteome</keyword>
<dbReference type="InterPro" id="IPR006336">
    <property type="entry name" value="GCS2"/>
</dbReference>
<dbReference type="GO" id="GO:0052699">
    <property type="term" value="P:ergothioneine biosynthetic process"/>
    <property type="evidence" value="ECO:0007669"/>
    <property type="project" value="UniProtKB-UniRule"/>
</dbReference>
<protein>
    <recommendedName>
        <fullName evidence="5">Glutamate--cysteine ligase EgtA</fullName>
        <ecNumber evidence="5">6.3.2.2</ecNumber>
    </recommendedName>
    <alternativeName>
        <fullName evidence="5">Gamma-glutamylcysteine synthase</fullName>
        <shortName evidence="5">GCS</shortName>
        <shortName evidence="5">Gamma-ECS</shortName>
    </alternativeName>
</protein>
<dbReference type="PANTHER" id="PTHR34378:SF1">
    <property type="entry name" value="GLUTAMATE--CYSTEINE LIGASE, CHLOROPLASTIC"/>
    <property type="match status" value="1"/>
</dbReference>
<sequence length="422" mass="44842">MTDLTVDDVHEYARGTCFRPALPGKVGAETEWLVTDTADPSAPVPLDRLAALLEEAGPPPAGSRLSFEPGGQVELSSPALPGPARTHEALAADIGHVRKALAQEGLVLGESGLDPLRGPLRQRHTSRYTSMDRFFTGRSRPSGTTMMCSTASLQVCLDTGADADDVRARWELLHRLGPVFVAAFANSAFWRGRPTGWKSTRWAVWAGMDADRTRPVPGPTASSDPAADWAGYLLGADVLAIPAEPGGGGAWTVDPGITLAEWIAGGGARPPARADLELHASLLFPPVRPRGWWEVRMIDALPQRWWPVPVAVAAALLDDPHARAAAEEATARLCGGRLPDRVLSLRAARLGPADPDVGACARTCLDAAVEALPRMGAASLAVLTDSYAEQYTRRGLCPADTRPQVPAPRPARTDSRTRGGTR</sequence>
<gene>
    <name evidence="5" type="primary">egtA</name>
    <name evidence="8" type="ORF">FHS13_003919</name>
</gene>
<dbReference type="EC" id="6.3.2.2" evidence="5"/>
<comment type="catalytic activity">
    <reaction evidence="4 5 6">
        <text>L-cysteine + L-glutamate + ATP = gamma-L-glutamyl-L-cysteine + ADP + phosphate + H(+)</text>
        <dbReference type="Rhea" id="RHEA:13285"/>
        <dbReference type="ChEBI" id="CHEBI:15378"/>
        <dbReference type="ChEBI" id="CHEBI:29985"/>
        <dbReference type="ChEBI" id="CHEBI:30616"/>
        <dbReference type="ChEBI" id="CHEBI:35235"/>
        <dbReference type="ChEBI" id="CHEBI:43474"/>
        <dbReference type="ChEBI" id="CHEBI:58173"/>
        <dbReference type="ChEBI" id="CHEBI:456216"/>
        <dbReference type="EC" id="6.3.2.2"/>
    </reaction>
</comment>
<dbReference type="HAMAP" id="MF_02034">
    <property type="entry name" value="EgtA"/>
    <property type="match status" value="1"/>
</dbReference>
<evidence type="ECO:0000256" key="1">
    <source>
        <dbReference type="ARBA" id="ARBA00022598"/>
    </source>
</evidence>
<evidence type="ECO:0000256" key="5">
    <source>
        <dbReference type="HAMAP-Rule" id="MF_02034"/>
    </source>
</evidence>
<dbReference type="Proteomes" id="UP000536604">
    <property type="component" value="Unassembled WGS sequence"/>
</dbReference>
<dbReference type="InterPro" id="IPR017809">
    <property type="entry name" value="EgtA_Actinobacteria"/>
</dbReference>
<keyword evidence="3 5" id="KW-0067">ATP-binding</keyword>
<evidence type="ECO:0000256" key="7">
    <source>
        <dbReference type="SAM" id="MobiDB-lite"/>
    </source>
</evidence>
<evidence type="ECO:0000313" key="9">
    <source>
        <dbReference type="Proteomes" id="UP000536604"/>
    </source>
</evidence>
<dbReference type="UniPathway" id="UPA01014"/>
<dbReference type="GO" id="GO:0005524">
    <property type="term" value="F:ATP binding"/>
    <property type="evidence" value="ECO:0007669"/>
    <property type="project" value="UniProtKB-UniRule"/>
</dbReference>
<dbReference type="EMBL" id="JACHJO010000013">
    <property type="protein sequence ID" value="MBB6121934.1"/>
    <property type="molecule type" value="Genomic_DNA"/>
</dbReference>
<dbReference type="InterPro" id="IPR035434">
    <property type="entry name" value="GCL_bact_plant"/>
</dbReference>
<evidence type="ECO:0000313" key="8">
    <source>
        <dbReference type="EMBL" id="MBB6121934.1"/>
    </source>
</evidence>
<name>A0A841IUF6_9ACTN</name>
<proteinExistence type="inferred from homology"/>
<evidence type="ECO:0000256" key="3">
    <source>
        <dbReference type="ARBA" id="ARBA00022840"/>
    </source>
</evidence>
<reference evidence="8 9" key="1">
    <citation type="submission" date="2020-08" db="EMBL/GenBank/DDBJ databases">
        <title>Genomic Encyclopedia of Type Strains, Phase III (KMG-III): the genomes of soil and plant-associated and newly described type strains.</title>
        <authorList>
            <person name="Whitman W."/>
        </authorList>
    </citation>
    <scope>NUCLEOTIDE SEQUENCE [LARGE SCALE GENOMIC DNA]</scope>
    <source>
        <strain evidence="8 9">CECT 8712</strain>
    </source>
</reference>
<dbReference type="PIRSF" id="PIRSF017901">
    <property type="entry name" value="GCL"/>
    <property type="match status" value="1"/>
</dbReference>
<organism evidence="8 9">
    <name type="scientific">Nocardiopsis algeriensis</name>
    <dbReference type="NCBI Taxonomy" id="1478215"/>
    <lineage>
        <taxon>Bacteria</taxon>
        <taxon>Bacillati</taxon>
        <taxon>Actinomycetota</taxon>
        <taxon>Actinomycetes</taxon>
        <taxon>Streptosporangiales</taxon>
        <taxon>Nocardiopsidaceae</taxon>
        <taxon>Nocardiopsis</taxon>
    </lineage>
</organism>
<feature type="region of interest" description="Disordered" evidence="7">
    <location>
        <begin position="394"/>
        <end position="422"/>
    </location>
</feature>
<dbReference type="RefSeq" id="WP_184293382.1">
    <property type="nucleotide sequence ID" value="NZ_JACHJO010000013.1"/>
</dbReference>
<evidence type="ECO:0000256" key="4">
    <source>
        <dbReference type="ARBA" id="ARBA00048819"/>
    </source>
</evidence>
<comment type="function">
    <text evidence="5">Catalyzes the synthesis of gamma-glutamylcysteine (gamma-GC). This compound is used as substrate for the biosynthesis of the low-molecular thiol compound ergothioneine.</text>
</comment>
<dbReference type="GO" id="GO:0004357">
    <property type="term" value="F:glutamate-cysteine ligase activity"/>
    <property type="evidence" value="ECO:0007669"/>
    <property type="project" value="UniProtKB-UniRule"/>
</dbReference>
<evidence type="ECO:0000256" key="6">
    <source>
        <dbReference type="PIRNR" id="PIRNR017901"/>
    </source>
</evidence>
<accession>A0A841IUF6</accession>
<dbReference type="GO" id="GO:0006750">
    <property type="term" value="P:glutathione biosynthetic process"/>
    <property type="evidence" value="ECO:0007669"/>
    <property type="project" value="UniProtKB-UniRule"/>
</dbReference>
<dbReference type="Pfam" id="PF04107">
    <property type="entry name" value="GCS2"/>
    <property type="match status" value="1"/>
</dbReference>
<dbReference type="SUPFAM" id="SSF55931">
    <property type="entry name" value="Glutamine synthetase/guanido kinase"/>
    <property type="match status" value="1"/>
</dbReference>
<dbReference type="AlphaFoldDB" id="A0A841IUF6"/>
<comment type="caution">
    <text evidence="8">The sequence shown here is derived from an EMBL/GenBank/DDBJ whole genome shotgun (WGS) entry which is preliminary data.</text>
</comment>
<dbReference type="InterPro" id="IPR014746">
    <property type="entry name" value="Gln_synth/guanido_kin_cat_dom"/>
</dbReference>
<feature type="compositionally biased region" description="Basic and acidic residues" evidence="7">
    <location>
        <begin position="411"/>
        <end position="422"/>
    </location>
</feature>
<dbReference type="Gene3D" id="3.30.590.20">
    <property type="match status" value="1"/>
</dbReference>